<protein>
    <recommendedName>
        <fullName evidence="4">Lipoprotein</fullName>
    </recommendedName>
</protein>
<dbReference type="RefSeq" id="WP_326507234.1">
    <property type="nucleotide sequence ID" value="NZ_JAWIIV010000011.1"/>
</dbReference>
<feature type="chain" id="PRO_5046477946" description="Lipoprotein" evidence="1">
    <location>
        <begin position="18"/>
        <end position="128"/>
    </location>
</feature>
<dbReference type="Proteomes" id="UP001352263">
    <property type="component" value="Unassembled WGS sequence"/>
</dbReference>
<keyword evidence="3" id="KW-1185">Reference proteome</keyword>
<accession>A0ABU6JAQ0</accession>
<evidence type="ECO:0000256" key="1">
    <source>
        <dbReference type="SAM" id="SignalP"/>
    </source>
</evidence>
<feature type="signal peptide" evidence="1">
    <location>
        <begin position="1"/>
        <end position="17"/>
    </location>
</feature>
<evidence type="ECO:0008006" key="4">
    <source>
        <dbReference type="Google" id="ProtNLM"/>
    </source>
</evidence>
<evidence type="ECO:0000313" key="3">
    <source>
        <dbReference type="Proteomes" id="UP001352263"/>
    </source>
</evidence>
<organism evidence="2 3">
    <name type="scientific">Noviherbaspirillum album</name>
    <dbReference type="NCBI Taxonomy" id="3080276"/>
    <lineage>
        <taxon>Bacteria</taxon>
        <taxon>Pseudomonadati</taxon>
        <taxon>Pseudomonadota</taxon>
        <taxon>Betaproteobacteria</taxon>
        <taxon>Burkholderiales</taxon>
        <taxon>Oxalobacteraceae</taxon>
        <taxon>Noviherbaspirillum</taxon>
    </lineage>
</organism>
<evidence type="ECO:0000313" key="2">
    <source>
        <dbReference type="EMBL" id="MEC4720516.1"/>
    </source>
</evidence>
<name>A0ABU6JAQ0_9BURK</name>
<comment type="caution">
    <text evidence="2">The sequence shown here is derived from an EMBL/GenBank/DDBJ whole genome shotgun (WGS) entry which is preliminary data.</text>
</comment>
<dbReference type="EMBL" id="JAWIIV010000011">
    <property type="protein sequence ID" value="MEC4720516.1"/>
    <property type="molecule type" value="Genomic_DNA"/>
</dbReference>
<reference evidence="2 3" key="1">
    <citation type="submission" date="2023-10" db="EMBL/GenBank/DDBJ databases">
        <title>Noviherbaspirillum sp. CPCC 100848 genome assembly.</title>
        <authorList>
            <person name="Li X.Y."/>
            <person name="Fang X.M."/>
        </authorList>
    </citation>
    <scope>NUCLEOTIDE SEQUENCE [LARGE SCALE GENOMIC DNA]</scope>
    <source>
        <strain evidence="2 3">CPCC 100848</strain>
    </source>
</reference>
<sequence length="128" mass="14188">MKFASFLIPLAMLVALAGCGEQTVELVGYHSSRSHPTASISVRGDKGVLKLVNTPLRDFPDTQREWELDAVKMPNWLEQLAPNYQSATMRVVHLKTELQFVGGAGFLFCLPCQSIGLPTEWHFAGEKN</sequence>
<dbReference type="PROSITE" id="PS51257">
    <property type="entry name" value="PROKAR_LIPOPROTEIN"/>
    <property type="match status" value="1"/>
</dbReference>
<gene>
    <name evidence="2" type="ORF">RY831_15240</name>
</gene>
<proteinExistence type="predicted"/>
<keyword evidence="1" id="KW-0732">Signal</keyword>